<reference evidence="1 2" key="1">
    <citation type="submission" date="2024-01" db="EMBL/GenBank/DDBJ databases">
        <title>Genomic insights into the taxonomy and metabolism of the cyanobacterium Pannus brasiliensis CCIBt3594.</title>
        <authorList>
            <person name="Machado M."/>
            <person name="Botero N.B."/>
            <person name="Andreote A.P.D."/>
            <person name="Feitosa A.M.T."/>
            <person name="Popin R."/>
            <person name="Sivonen K."/>
            <person name="Fiore M.F."/>
        </authorList>
    </citation>
    <scope>NUCLEOTIDE SEQUENCE [LARGE SCALE GENOMIC DNA]</scope>
    <source>
        <strain evidence="1 2">CCIBt3594</strain>
    </source>
</reference>
<dbReference type="AlphaFoldDB" id="A0AAW9QZ13"/>
<dbReference type="Proteomes" id="UP001328733">
    <property type="component" value="Unassembled WGS sequence"/>
</dbReference>
<name>A0AAW9QZ13_9CHRO</name>
<keyword evidence="2" id="KW-1185">Reference proteome</keyword>
<dbReference type="EMBL" id="JBAFSM010000052">
    <property type="protein sequence ID" value="MEG3439546.1"/>
    <property type="molecule type" value="Genomic_DNA"/>
</dbReference>
<gene>
    <name evidence="1" type="ORF">V0288_20630</name>
</gene>
<proteinExistence type="predicted"/>
<comment type="caution">
    <text evidence="1">The sequence shown here is derived from an EMBL/GenBank/DDBJ whole genome shotgun (WGS) entry which is preliminary data.</text>
</comment>
<sequence>MERPIERVGLGEDRANRLDALGFGVIDWNNNRDGFPNFYPDFG</sequence>
<organism evidence="1 2">
    <name type="scientific">Pannus brasiliensis CCIBt3594</name>
    <dbReference type="NCBI Taxonomy" id="1427578"/>
    <lineage>
        <taxon>Bacteria</taxon>
        <taxon>Bacillati</taxon>
        <taxon>Cyanobacteriota</taxon>
        <taxon>Cyanophyceae</taxon>
        <taxon>Oscillatoriophycideae</taxon>
        <taxon>Chroococcales</taxon>
        <taxon>Microcystaceae</taxon>
        <taxon>Pannus</taxon>
    </lineage>
</organism>
<accession>A0AAW9QZ13</accession>
<protein>
    <submittedName>
        <fullName evidence="1">Uncharacterized protein</fullName>
    </submittedName>
</protein>
<evidence type="ECO:0000313" key="1">
    <source>
        <dbReference type="EMBL" id="MEG3439546.1"/>
    </source>
</evidence>
<evidence type="ECO:0000313" key="2">
    <source>
        <dbReference type="Proteomes" id="UP001328733"/>
    </source>
</evidence>